<dbReference type="PANTHER" id="PTHR13339:SF0">
    <property type="entry name" value="COP9 SIGNALOSOME COMPLEX SUBUNIT 8"/>
    <property type="match status" value="1"/>
</dbReference>
<comment type="caution">
    <text evidence="8">The sequence shown here is derived from an EMBL/GenBank/DDBJ whole genome shotgun (WGS) entry which is preliminary data.</text>
</comment>
<keyword evidence="5" id="KW-0539">Nucleus</keyword>
<sequence>MQGLRVNEMNVVFGFILLLMIFFSEHIVYGCASELHSKRMFEGELLLSAYSTTSIQDAAQFLEVSEEDATNYVLLHGWTVGPASQILTVTKKATVKWQKLDPDELQRLTAD</sequence>
<reference evidence="8 9" key="1">
    <citation type="submission" date="2023-03" db="EMBL/GenBank/DDBJ databases">
        <title>WGS of Gossypium arboreum.</title>
        <authorList>
            <person name="Yu D."/>
        </authorList>
    </citation>
    <scope>NUCLEOTIDE SEQUENCE [LARGE SCALE GENOMIC DNA]</scope>
    <source>
        <tissue evidence="8">Leaf</tissue>
    </source>
</reference>
<accession>A0ABR0MW00</accession>
<evidence type="ECO:0000256" key="5">
    <source>
        <dbReference type="ARBA" id="ARBA00023242"/>
    </source>
</evidence>
<dbReference type="Pfam" id="PF10075">
    <property type="entry name" value="CSN8_PSD8_EIF3K"/>
    <property type="match status" value="1"/>
</dbReference>
<dbReference type="EMBL" id="JARKNE010000012">
    <property type="protein sequence ID" value="KAK5777500.1"/>
    <property type="molecule type" value="Genomic_DNA"/>
</dbReference>
<keyword evidence="6" id="KW-0472">Membrane</keyword>
<evidence type="ECO:0000313" key="8">
    <source>
        <dbReference type="EMBL" id="KAK5777500.1"/>
    </source>
</evidence>
<dbReference type="Proteomes" id="UP001358586">
    <property type="component" value="Chromosome 12"/>
</dbReference>
<evidence type="ECO:0000256" key="1">
    <source>
        <dbReference type="ARBA" id="ARBA00004123"/>
    </source>
</evidence>
<feature type="transmembrane region" description="Helical" evidence="6">
    <location>
        <begin position="12"/>
        <end position="32"/>
    </location>
</feature>
<gene>
    <name evidence="8" type="ORF">PVK06_045467</name>
</gene>
<keyword evidence="3" id="KW-0963">Cytoplasm</keyword>
<protein>
    <recommendedName>
        <fullName evidence="7">CSN8/PSMD8/EIF3K domain-containing protein</fullName>
    </recommendedName>
</protein>
<organism evidence="8 9">
    <name type="scientific">Gossypium arboreum</name>
    <name type="common">Tree cotton</name>
    <name type="synonym">Gossypium nanking</name>
    <dbReference type="NCBI Taxonomy" id="29729"/>
    <lineage>
        <taxon>Eukaryota</taxon>
        <taxon>Viridiplantae</taxon>
        <taxon>Streptophyta</taxon>
        <taxon>Embryophyta</taxon>
        <taxon>Tracheophyta</taxon>
        <taxon>Spermatophyta</taxon>
        <taxon>Magnoliopsida</taxon>
        <taxon>eudicotyledons</taxon>
        <taxon>Gunneridae</taxon>
        <taxon>Pentapetalae</taxon>
        <taxon>rosids</taxon>
        <taxon>malvids</taxon>
        <taxon>Malvales</taxon>
        <taxon>Malvaceae</taxon>
        <taxon>Malvoideae</taxon>
        <taxon>Gossypium</taxon>
    </lineage>
</organism>
<evidence type="ECO:0000256" key="3">
    <source>
        <dbReference type="ARBA" id="ARBA00022490"/>
    </source>
</evidence>
<keyword evidence="6" id="KW-0812">Transmembrane</keyword>
<dbReference type="InterPro" id="IPR033464">
    <property type="entry name" value="CSN8_PSD8_EIF3K"/>
</dbReference>
<comment type="subcellular location">
    <subcellularLocation>
        <location evidence="2">Cytoplasm</location>
    </subcellularLocation>
    <subcellularLocation>
        <location evidence="1">Nucleus</location>
    </subcellularLocation>
</comment>
<evidence type="ECO:0000259" key="7">
    <source>
        <dbReference type="Pfam" id="PF10075"/>
    </source>
</evidence>
<proteinExistence type="predicted"/>
<feature type="domain" description="CSN8/PSMD8/EIF3K" evidence="7">
    <location>
        <begin position="43"/>
        <end position="93"/>
    </location>
</feature>
<evidence type="ECO:0000256" key="2">
    <source>
        <dbReference type="ARBA" id="ARBA00004496"/>
    </source>
</evidence>
<dbReference type="PANTHER" id="PTHR13339">
    <property type="entry name" value="COP9 SIGNALOSOME COMPLEX SUBUNIT 8"/>
    <property type="match status" value="1"/>
</dbReference>
<keyword evidence="4" id="KW-0736">Signalosome</keyword>
<dbReference type="InterPro" id="IPR033205">
    <property type="entry name" value="COP9_CSN8"/>
</dbReference>
<keyword evidence="6" id="KW-1133">Transmembrane helix</keyword>
<evidence type="ECO:0000256" key="6">
    <source>
        <dbReference type="SAM" id="Phobius"/>
    </source>
</evidence>
<evidence type="ECO:0000256" key="4">
    <source>
        <dbReference type="ARBA" id="ARBA00022790"/>
    </source>
</evidence>
<name>A0ABR0MW00_GOSAR</name>
<evidence type="ECO:0000313" key="9">
    <source>
        <dbReference type="Proteomes" id="UP001358586"/>
    </source>
</evidence>
<keyword evidence="9" id="KW-1185">Reference proteome</keyword>